<dbReference type="KEGG" id="dea:FPZ08_04300"/>
<dbReference type="Proteomes" id="UP000315364">
    <property type="component" value="Chromosome"/>
</dbReference>
<accession>A0A5B8LQS7</accession>
<evidence type="ECO:0000256" key="1">
    <source>
        <dbReference type="SAM" id="SignalP"/>
    </source>
</evidence>
<gene>
    <name evidence="2" type="ORF">FPZ08_04300</name>
</gene>
<protein>
    <submittedName>
        <fullName evidence="2">TraB/GumN family protein</fullName>
    </submittedName>
</protein>
<dbReference type="Pfam" id="PF01963">
    <property type="entry name" value="TraB_PrgY_gumN"/>
    <property type="match status" value="1"/>
</dbReference>
<dbReference type="CDD" id="cd14789">
    <property type="entry name" value="Tiki"/>
    <property type="match status" value="1"/>
</dbReference>
<feature type="chain" id="PRO_5022825293" evidence="1">
    <location>
        <begin position="24"/>
        <end position="288"/>
    </location>
</feature>
<keyword evidence="1" id="KW-0732">Signal</keyword>
<dbReference type="PANTHER" id="PTHR40590">
    <property type="entry name" value="CYTOPLASMIC PROTEIN-RELATED"/>
    <property type="match status" value="1"/>
</dbReference>
<keyword evidence="3" id="KW-1185">Reference proteome</keyword>
<feature type="signal peptide" evidence="1">
    <location>
        <begin position="1"/>
        <end position="23"/>
    </location>
</feature>
<evidence type="ECO:0000313" key="3">
    <source>
        <dbReference type="Proteomes" id="UP000315364"/>
    </source>
</evidence>
<evidence type="ECO:0000313" key="2">
    <source>
        <dbReference type="EMBL" id="QDZ10034.1"/>
    </source>
</evidence>
<sequence>MKLSARCLLPAFATLGLALPAQAQPAMWEVRDDDSAIWLFGSFHVLPEGTAWRTELFDTLLADADRIVFETDIRPAAAAQVGAEAYMRGVYTDGTLLTDVLGETIETQLRAKAADIDMPMGMVQAMKPWLAANTITVQAMAGKGFAADGVELLLLPDLPEERLGFLETGSEQLEVLAGASDEEQVAMLVATLDQLDTLPKVMDKMLRSWMSGTPDQLSDAFITGMGGYEAGFLERLLYARNRNWIAPIETMLADNSENLIVVGAAHLIGDSNVLELLEQAGYAVERIQ</sequence>
<name>A0A5B8LQS7_9HYPH</name>
<dbReference type="InterPro" id="IPR002816">
    <property type="entry name" value="TraB/PrgY/GumN_fam"/>
</dbReference>
<proteinExistence type="predicted"/>
<reference evidence="2 3" key="1">
    <citation type="submission" date="2019-07" db="EMBL/GenBank/DDBJ databases">
        <title>Full genome sequence of Devosia sp. Gsoil 520.</title>
        <authorList>
            <person name="Im W.-T."/>
        </authorList>
    </citation>
    <scope>NUCLEOTIDE SEQUENCE [LARGE SCALE GENOMIC DNA]</scope>
    <source>
        <strain evidence="2 3">Gsoil 520</strain>
    </source>
</reference>
<dbReference type="PANTHER" id="PTHR40590:SF1">
    <property type="entry name" value="CYTOPLASMIC PROTEIN"/>
    <property type="match status" value="1"/>
</dbReference>
<dbReference type="AlphaFoldDB" id="A0A5B8LQS7"/>
<dbReference type="OrthoDB" id="9806326at2"/>
<dbReference type="EMBL" id="CP042304">
    <property type="protein sequence ID" value="QDZ10034.1"/>
    <property type="molecule type" value="Genomic_DNA"/>
</dbReference>
<organism evidence="2 3">
    <name type="scientific">Devosia ginsengisoli</name>
    <dbReference type="NCBI Taxonomy" id="400770"/>
    <lineage>
        <taxon>Bacteria</taxon>
        <taxon>Pseudomonadati</taxon>
        <taxon>Pseudomonadota</taxon>
        <taxon>Alphaproteobacteria</taxon>
        <taxon>Hyphomicrobiales</taxon>
        <taxon>Devosiaceae</taxon>
        <taxon>Devosia</taxon>
    </lineage>
</organism>
<dbReference type="InterPro" id="IPR047111">
    <property type="entry name" value="YbaP-like"/>
</dbReference>
<dbReference type="RefSeq" id="WP_146288841.1">
    <property type="nucleotide sequence ID" value="NZ_CP042304.1"/>
</dbReference>